<dbReference type="EMBL" id="CP022163">
    <property type="protein sequence ID" value="ATB28780.1"/>
    <property type="molecule type" value="Genomic_DNA"/>
</dbReference>
<gene>
    <name evidence="3" type="ORF">MEBOL_002229</name>
</gene>
<dbReference type="InterPro" id="IPR025178">
    <property type="entry name" value="Lnb_N"/>
</dbReference>
<sequence length="341" mass="38031">MRPLITASQFVLLALGLSWLTAAVLLTGAGPGEATGARATVAGLLVLSVVLAVGSYSRPVALGVLALLCGAVFAWIRTVRPSLTRDWAPDLVRASRAEERGTQVTFHDVRDFRYRSTTDWDAAWYSATYDTKDLVRAWYIVEPFSGFEGAAHTMVSFEFTGDRFLAFSVEIRRERGETYSVLGGLFRQYELIYVVGDERDLVQLRSNHRRDDVYLYPVRATPERTTAFFLDMVRRMNALQAQPEFYNSLTSNCTTNLVRHLEKVSETNVPYDHRTLLPAYSDELAFALGLIDTDVGLAETRERHRINPLALAAQDRDDFSLRIRGRAPSTPAAEGTATAVP</sequence>
<dbReference type="AlphaFoldDB" id="A0A250IC44"/>
<dbReference type="Proteomes" id="UP000217289">
    <property type="component" value="Chromosome"/>
</dbReference>
<dbReference type="OrthoDB" id="274718at2"/>
<name>A0A250IC44_9BACT</name>
<keyword evidence="1" id="KW-0472">Membrane</keyword>
<proteinExistence type="predicted"/>
<keyword evidence="1" id="KW-1133">Transmembrane helix</keyword>
<dbReference type="KEGG" id="mbd:MEBOL_002229"/>
<keyword evidence="1" id="KW-0812">Transmembrane</keyword>
<protein>
    <submittedName>
        <fullName evidence="3">Membrane protein</fullName>
    </submittedName>
</protein>
<feature type="transmembrane region" description="Helical" evidence="1">
    <location>
        <begin position="60"/>
        <end position="76"/>
    </location>
</feature>
<keyword evidence="4" id="KW-1185">Reference proteome</keyword>
<feature type="domain" description="Lnb N-terminal periplasmic" evidence="2">
    <location>
        <begin position="122"/>
        <end position="277"/>
    </location>
</feature>
<evidence type="ECO:0000256" key="1">
    <source>
        <dbReference type="SAM" id="Phobius"/>
    </source>
</evidence>
<organism evidence="3 4">
    <name type="scientific">Melittangium boletus DSM 14713</name>
    <dbReference type="NCBI Taxonomy" id="1294270"/>
    <lineage>
        <taxon>Bacteria</taxon>
        <taxon>Pseudomonadati</taxon>
        <taxon>Myxococcota</taxon>
        <taxon>Myxococcia</taxon>
        <taxon>Myxococcales</taxon>
        <taxon>Cystobacterineae</taxon>
        <taxon>Archangiaceae</taxon>
        <taxon>Melittangium</taxon>
    </lineage>
</organism>
<reference evidence="3 4" key="1">
    <citation type="submission" date="2017-06" db="EMBL/GenBank/DDBJ databases">
        <authorList>
            <person name="Kim H.J."/>
            <person name="Triplett B.A."/>
        </authorList>
    </citation>
    <scope>NUCLEOTIDE SEQUENCE [LARGE SCALE GENOMIC DNA]</scope>
    <source>
        <strain evidence="3 4">DSM 14713</strain>
    </source>
</reference>
<accession>A0A250IC44</accession>
<dbReference type="RefSeq" id="WP_095977429.1">
    <property type="nucleotide sequence ID" value="NZ_CP022163.1"/>
</dbReference>
<evidence type="ECO:0000313" key="3">
    <source>
        <dbReference type="EMBL" id="ATB28780.1"/>
    </source>
</evidence>
<dbReference type="Pfam" id="PF13387">
    <property type="entry name" value="Lnb_N"/>
    <property type="match status" value="1"/>
</dbReference>
<evidence type="ECO:0000259" key="2">
    <source>
        <dbReference type="Pfam" id="PF13387"/>
    </source>
</evidence>
<evidence type="ECO:0000313" key="4">
    <source>
        <dbReference type="Proteomes" id="UP000217289"/>
    </source>
</evidence>